<evidence type="ECO:0000256" key="1">
    <source>
        <dbReference type="SAM" id="MobiDB-lite"/>
    </source>
</evidence>
<dbReference type="EMBL" id="OV651814">
    <property type="protein sequence ID" value="CAH1107164.1"/>
    <property type="molecule type" value="Genomic_DNA"/>
</dbReference>
<dbReference type="AlphaFoldDB" id="A0A9P0G9F7"/>
<evidence type="ECO:0000313" key="3">
    <source>
        <dbReference type="Proteomes" id="UP001153636"/>
    </source>
</evidence>
<accession>A0A9P0G9F7</accession>
<sequence>MENAAQSRQISKLTKFLEYDIEVKAHSTLNNAKGVINCRDLLNCTEQEILDELEGQGVIDVRRIKTKKEGKLVDTPIHILTFNTPKLPQQVKAAFYNLKVRQFIPSPLRCFKCQGFSHTATRCTKEQICVCGKSLHVGSQCQPPVKCINCKGDHSARSKDCPIYKQEVAIQEIKAKENISYTDARKKIIIPTPKPNISFARAIAPPIIPKLNTKELVQELIPHLVSALSAFYTPPPVFVQPTIPAQSKKLPLPDPGCPIQKRYRTDSSDIESVTSEAGSSAQKTKTVKKPKRGRGWKKGRSRKPKDSNNSQSLDDLPSSEEENQEMDLQDPIQKLPDPIQKLPDPIQKLPDNSTPT</sequence>
<reference evidence="2" key="1">
    <citation type="submission" date="2022-01" db="EMBL/GenBank/DDBJ databases">
        <authorList>
            <person name="King R."/>
        </authorList>
    </citation>
    <scope>NUCLEOTIDE SEQUENCE</scope>
</reference>
<evidence type="ECO:0000313" key="2">
    <source>
        <dbReference type="EMBL" id="CAH1107164.1"/>
    </source>
</evidence>
<dbReference type="Proteomes" id="UP001153636">
    <property type="component" value="Chromosome 2"/>
</dbReference>
<organism evidence="2 3">
    <name type="scientific">Psylliodes chrysocephalus</name>
    <dbReference type="NCBI Taxonomy" id="3402493"/>
    <lineage>
        <taxon>Eukaryota</taxon>
        <taxon>Metazoa</taxon>
        <taxon>Ecdysozoa</taxon>
        <taxon>Arthropoda</taxon>
        <taxon>Hexapoda</taxon>
        <taxon>Insecta</taxon>
        <taxon>Pterygota</taxon>
        <taxon>Neoptera</taxon>
        <taxon>Endopterygota</taxon>
        <taxon>Coleoptera</taxon>
        <taxon>Polyphaga</taxon>
        <taxon>Cucujiformia</taxon>
        <taxon>Chrysomeloidea</taxon>
        <taxon>Chrysomelidae</taxon>
        <taxon>Galerucinae</taxon>
        <taxon>Alticini</taxon>
        <taxon>Psylliodes</taxon>
    </lineage>
</organism>
<dbReference type="OrthoDB" id="6781267at2759"/>
<feature type="compositionally biased region" description="Basic residues" evidence="1">
    <location>
        <begin position="285"/>
        <end position="303"/>
    </location>
</feature>
<name>A0A9P0G9F7_9CUCU</name>
<feature type="compositionally biased region" description="Acidic residues" evidence="1">
    <location>
        <begin position="317"/>
        <end position="328"/>
    </location>
</feature>
<keyword evidence="3" id="KW-1185">Reference proteome</keyword>
<feature type="compositionally biased region" description="Polar residues" evidence="1">
    <location>
        <begin position="270"/>
        <end position="284"/>
    </location>
</feature>
<protein>
    <recommendedName>
        <fullName evidence="4">Gag-like protein</fullName>
    </recommendedName>
</protein>
<evidence type="ECO:0008006" key="4">
    <source>
        <dbReference type="Google" id="ProtNLM"/>
    </source>
</evidence>
<gene>
    <name evidence="2" type="ORF">PSYICH_LOCUS6912</name>
</gene>
<feature type="region of interest" description="Disordered" evidence="1">
    <location>
        <begin position="246"/>
        <end position="356"/>
    </location>
</feature>
<proteinExistence type="predicted"/>